<gene>
    <name evidence="5" type="primary">bbs10</name>
</gene>
<dbReference type="InterPro" id="IPR002423">
    <property type="entry name" value="Cpn60/GroEL/TCP-1"/>
</dbReference>
<dbReference type="Pfam" id="PF00118">
    <property type="entry name" value="Cpn60_TCP1"/>
    <property type="match status" value="1"/>
</dbReference>
<dbReference type="Gene3D" id="1.10.560.10">
    <property type="entry name" value="GroEL-like equatorial domain"/>
    <property type="match status" value="1"/>
</dbReference>
<evidence type="ECO:0000256" key="3">
    <source>
        <dbReference type="ARBA" id="ARBA00023186"/>
    </source>
</evidence>
<dbReference type="GeneTree" id="ENSGT00390000002417"/>
<reference evidence="5" key="2">
    <citation type="submission" date="2025-08" db="UniProtKB">
        <authorList>
            <consortium name="Ensembl"/>
        </authorList>
    </citation>
    <scope>IDENTIFICATION</scope>
</reference>
<keyword evidence="2 4" id="KW-0067">ATP-binding</keyword>
<organism evidence="5 6">
    <name type="scientific">Myripristis murdjan</name>
    <name type="common">pinecone soldierfish</name>
    <dbReference type="NCBI Taxonomy" id="586833"/>
    <lineage>
        <taxon>Eukaryota</taxon>
        <taxon>Metazoa</taxon>
        <taxon>Chordata</taxon>
        <taxon>Craniata</taxon>
        <taxon>Vertebrata</taxon>
        <taxon>Euteleostomi</taxon>
        <taxon>Actinopterygii</taxon>
        <taxon>Neopterygii</taxon>
        <taxon>Teleostei</taxon>
        <taxon>Neoteleostei</taxon>
        <taxon>Acanthomorphata</taxon>
        <taxon>Holocentriformes</taxon>
        <taxon>Holocentridae</taxon>
        <taxon>Myripristis</taxon>
    </lineage>
</organism>
<dbReference type="GO" id="GO:0051131">
    <property type="term" value="P:chaperone-mediated protein complex assembly"/>
    <property type="evidence" value="ECO:0007669"/>
    <property type="project" value="InterPro"/>
</dbReference>
<dbReference type="SUPFAM" id="SSF48592">
    <property type="entry name" value="GroEL equatorial domain-like"/>
    <property type="match status" value="1"/>
</dbReference>
<keyword evidence="3 4" id="KW-0143">Chaperone</keyword>
<dbReference type="InParanoid" id="A0A667YVF4"/>
<evidence type="ECO:0008006" key="7">
    <source>
        <dbReference type="Google" id="ProtNLM"/>
    </source>
</evidence>
<dbReference type="FunCoup" id="A0A667YVF4">
    <property type="interactions" value="6"/>
</dbReference>
<reference evidence="5" key="3">
    <citation type="submission" date="2025-09" db="UniProtKB">
        <authorList>
            <consortium name="Ensembl"/>
        </authorList>
    </citation>
    <scope>IDENTIFICATION</scope>
</reference>
<dbReference type="GO" id="GO:0140662">
    <property type="term" value="F:ATP-dependent protein folding chaperone"/>
    <property type="evidence" value="ECO:0007669"/>
    <property type="project" value="InterPro"/>
</dbReference>
<evidence type="ECO:0000256" key="4">
    <source>
        <dbReference type="RuleBase" id="RU004187"/>
    </source>
</evidence>
<dbReference type="GO" id="GO:0005524">
    <property type="term" value="F:ATP binding"/>
    <property type="evidence" value="ECO:0007669"/>
    <property type="project" value="UniProtKB-KW"/>
</dbReference>
<dbReference type="InterPro" id="IPR042619">
    <property type="entry name" value="BBS10"/>
</dbReference>
<evidence type="ECO:0000256" key="1">
    <source>
        <dbReference type="ARBA" id="ARBA00022741"/>
    </source>
</evidence>
<reference evidence="5" key="1">
    <citation type="submission" date="2019-06" db="EMBL/GenBank/DDBJ databases">
        <authorList>
            <consortium name="Wellcome Sanger Institute Data Sharing"/>
        </authorList>
    </citation>
    <scope>NUCLEOTIDE SEQUENCE [LARGE SCALE GENOMIC DNA]</scope>
</reference>
<accession>A0A667YVF4</accession>
<sequence length="561" mass="61823">MSHVERPHLKHVLHTVSVLEAVVLRSFGPDGGQVLFTRDTGQVMLSRSGTRILTALRLEHPLARMVVECVWKHTAVTGDGSKNFILLLASLLRVIHTAACKRCNVSHTYSSREAMENATARHLADTLLAFGLEELGDVISTGVVPYGGVLSWEDPSAHAVPAHTNKDMHTLQKLLTAFFHTRLGHTYCDFFSRLTCEFLSCWKCEDKAPSYLLHLIDDNFSVLHTPVSGFPVSCSRVIEGQVIHRDFSTPFSWTNNQPVKAVVFSGHLHPDAHKAGAVLELRGGERGVLRYTSCTERSLECVITTLQSLGVSLLLCAVKQSEAVLALAGLSGMCVVDFLFHRYIHMSFHDSEIKPHSLVICGAGEGQTDQCACAFQDALRMLHTTWEPMHTTATTAAKSILHSGKSRSPSSKPPLQKNVLNPGCVVPVGGTFEFLLHHALLQHDTGIPALSRLLADALLCVPQQIYSHSPRRYLQTQTLVTNYIELRVGHCRKVDFKSDVFTLDSGVESVSCKYKLILAVLQCLSSLLRLDAVLHTHTPLHKQACRHSSSSLEDTEEGDED</sequence>
<proteinExistence type="inferred from homology"/>
<name>A0A667YVF4_9TELE</name>
<dbReference type="AlphaFoldDB" id="A0A667YVF4"/>
<keyword evidence="6" id="KW-1185">Reference proteome</keyword>
<evidence type="ECO:0000313" key="6">
    <source>
        <dbReference type="Proteomes" id="UP000472263"/>
    </source>
</evidence>
<dbReference type="Ensembl" id="ENSMMDT00005028474.1">
    <property type="protein sequence ID" value="ENSMMDP00005027804.1"/>
    <property type="gene ID" value="ENSMMDG00005013326.1"/>
</dbReference>
<evidence type="ECO:0000313" key="5">
    <source>
        <dbReference type="Ensembl" id="ENSMMDP00005027804.1"/>
    </source>
</evidence>
<dbReference type="InterPro" id="IPR027413">
    <property type="entry name" value="GROEL-like_equatorial_sf"/>
</dbReference>
<comment type="similarity">
    <text evidence="4">Belongs to the TCP-1 chaperonin family.</text>
</comment>
<dbReference type="Proteomes" id="UP000472263">
    <property type="component" value="Chromosome 6"/>
</dbReference>
<dbReference type="PANTHER" id="PTHR14667:SF2">
    <property type="entry name" value="BARDET-BIEDL SYNDROME 10 PROTEIN"/>
    <property type="match status" value="1"/>
</dbReference>
<dbReference type="PANTHER" id="PTHR14667">
    <property type="entry name" value="BARDET-BIEDL SYNDROME 10 PROTEIN"/>
    <property type="match status" value="1"/>
</dbReference>
<dbReference type="PRINTS" id="PR00304">
    <property type="entry name" value="TCOMPLEXTCP1"/>
</dbReference>
<protein>
    <recommendedName>
        <fullName evidence="7">Bardet-Biedl syndrome 10</fullName>
    </recommendedName>
</protein>
<dbReference type="InterPro" id="IPR017998">
    <property type="entry name" value="Chaperone_TCP-1"/>
</dbReference>
<evidence type="ECO:0000256" key="2">
    <source>
        <dbReference type="ARBA" id="ARBA00022840"/>
    </source>
</evidence>
<keyword evidence="1 4" id="KW-0547">Nucleotide-binding</keyword>